<dbReference type="AlphaFoldDB" id="A0A8J5HA37"/>
<sequence>MQRGRAHREEKGNLEVTSSYPVRSGDKDGVKEKIGGEDNVEEKSGGKDNIEEKSFGEDFIKERKELQVTPFNLSLVPLFLITFLLLSVSTLSSPPSATFRTSLDANPVSRPLQFHSLLYRDNSSTLSLVDL</sequence>
<dbReference type="Proteomes" id="UP000734854">
    <property type="component" value="Unassembled WGS sequence"/>
</dbReference>
<evidence type="ECO:0000313" key="3">
    <source>
        <dbReference type="EMBL" id="KAG6523626.1"/>
    </source>
</evidence>
<evidence type="ECO:0000313" key="4">
    <source>
        <dbReference type="Proteomes" id="UP000734854"/>
    </source>
</evidence>
<proteinExistence type="predicted"/>
<keyword evidence="4" id="KW-1185">Reference proteome</keyword>
<feature type="compositionally biased region" description="Basic and acidic residues" evidence="1">
    <location>
        <begin position="24"/>
        <end position="51"/>
    </location>
</feature>
<evidence type="ECO:0000256" key="2">
    <source>
        <dbReference type="SAM" id="Phobius"/>
    </source>
</evidence>
<keyword evidence="2" id="KW-0472">Membrane</keyword>
<name>A0A8J5HA37_ZINOF</name>
<comment type="caution">
    <text evidence="3">The sequence shown here is derived from an EMBL/GenBank/DDBJ whole genome shotgun (WGS) entry which is preliminary data.</text>
</comment>
<organism evidence="3 4">
    <name type="scientific">Zingiber officinale</name>
    <name type="common">Ginger</name>
    <name type="synonym">Amomum zingiber</name>
    <dbReference type="NCBI Taxonomy" id="94328"/>
    <lineage>
        <taxon>Eukaryota</taxon>
        <taxon>Viridiplantae</taxon>
        <taxon>Streptophyta</taxon>
        <taxon>Embryophyta</taxon>
        <taxon>Tracheophyta</taxon>
        <taxon>Spermatophyta</taxon>
        <taxon>Magnoliopsida</taxon>
        <taxon>Liliopsida</taxon>
        <taxon>Zingiberales</taxon>
        <taxon>Zingiberaceae</taxon>
        <taxon>Zingiber</taxon>
    </lineage>
</organism>
<protein>
    <recommendedName>
        <fullName evidence="5">Transmembrane protein</fullName>
    </recommendedName>
</protein>
<keyword evidence="2" id="KW-0812">Transmembrane</keyword>
<accession>A0A8J5HA37</accession>
<reference evidence="3 4" key="1">
    <citation type="submission" date="2020-08" db="EMBL/GenBank/DDBJ databases">
        <title>Plant Genome Project.</title>
        <authorList>
            <person name="Zhang R.-G."/>
        </authorList>
    </citation>
    <scope>NUCLEOTIDE SEQUENCE [LARGE SCALE GENOMIC DNA]</scope>
    <source>
        <tissue evidence="3">Rhizome</tissue>
    </source>
</reference>
<evidence type="ECO:0008006" key="5">
    <source>
        <dbReference type="Google" id="ProtNLM"/>
    </source>
</evidence>
<feature type="transmembrane region" description="Helical" evidence="2">
    <location>
        <begin position="71"/>
        <end position="91"/>
    </location>
</feature>
<evidence type="ECO:0000256" key="1">
    <source>
        <dbReference type="SAM" id="MobiDB-lite"/>
    </source>
</evidence>
<gene>
    <name evidence="3" type="ORF">ZIOFF_013491</name>
</gene>
<dbReference type="EMBL" id="JACMSC010000004">
    <property type="protein sequence ID" value="KAG6523626.1"/>
    <property type="molecule type" value="Genomic_DNA"/>
</dbReference>
<keyword evidence="2" id="KW-1133">Transmembrane helix</keyword>
<feature type="region of interest" description="Disordered" evidence="1">
    <location>
        <begin position="1"/>
        <end position="51"/>
    </location>
</feature>